<accession>A0ABQ9H3L0</accession>
<organism evidence="2 3">
    <name type="scientific">Dryococelus australis</name>
    <dbReference type="NCBI Taxonomy" id="614101"/>
    <lineage>
        <taxon>Eukaryota</taxon>
        <taxon>Metazoa</taxon>
        <taxon>Ecdysozoa</taxon>
        <taxon>Arthropoda</taxon>
        <taxon>Hexapoda</taxon>
        <taxon>Insecta</taxon>
        <taxon>Pterygota</taxon>
        <taxon>Neoptera</taxon>
        <taxon>Polyneoptera</taxon>
        <taxon>Phasmatodea</taxon>
        <taxon>Verophasmatodea</taxon>
        <taxon>Anareolatae</taxon>
        <taxon>Phasmatidae</taxon>
        <taxon>Eurycanthinae</taxon>
        <taxon>Dryococelus</taxon>
    </lineage>
</organism>
<feature type="region of interest" description="Disordered" evidence="1">
    <location>
        <begin position="347"/>
        <end position="420"/>
    </location>
</feature>
<dbReference type="Proteomes" id="UP001159363">
    <property type="component" value="Chromosome 6"/>
</dbReference>
<feature type="region of interest" description="Disordered" evidence="1">
    <location>
        <begin position="1"/>
        <end position="33"/>
    </location>
</feature>
<dbReference type="EMBL" id="JARBHB010000007">
    <property type="protein sequence ID" value="KAJ8878882.1"/>
    <property type="molecule type" value="Genomic_DNA"/>
</dbReference>
<reference evidence="2 3" key="1">
    <citation type="submission" date="2023-02" db="EMBL/GenBank/DDBJ databases">
        <title>LHISI_Scaffold_Assembly.</title>
        <authorList>
            <person name="Stuart O.P."/>
            <person name="Cleave R."/>
            <person name="Magrath M.J.L."/>
            <person name="Mikheyev A.S."/>
        </authorList>
    </citation>
    <scope>NUCLEOTIDE SEQUENCE [LARGE SCALE GENOMIC DNA]</scope>
    <source>
        <strain evidence="2">Daus_M_001</strain>
        <tissue evidence="2">Leg muscle</tissue>
    </source>
</reference>
<gene>
    <name evidence="2" type="ORF">PR048_019481</name>
</gene>
<evidence type="ECO:0000256" key="1">
    <source>
        <dbReference type="SAM" id="MobiDB-lite"/>
    </source>
</evidence>
<feature type="compositionally biased region" description="Basic and acidic residues" evidence="1">
    <location>
        <begin position="509"/>
        <end position="523"/>
    </location>
</feature>
<evidence type="ECO:0000313" key="3">
    <source>
        <dbReference type="Proteomes" id="UP001159363"/>
    </source>
</evidence>
<proteinExistence type="predicted"/>
<keyword evidence="3" id="KW-1185">Reference proteome</keyword>
<sequence>MEQRRNARAGELGDPRENPPTSRIVRHDSHMRKSRPGIEPGLLWWEASSLTGRPPWPLPSRVVVSIFVFGVIQYDIVMQEVSGVCCGDVVTEVDVSQNQISNQYASGKSLNIPSPQSLMFLPFLEQQLRAFRSCRPRDPPPSRRRRCPRVGLCDASGSWARVTERLVSIDSKLVPADMSHFPTQQRRLHDVCRAARHTEFTTLRNEIVWQAFPTMANTQLITPVYLELFSEFVAERRGCVKGDTATRIKSSIAAKRKALNWRAVFSSCCVYLWDFQQRPYYFIGAKLTSVTGTFAVGHGVWDIESVCGKYPVLKFRVNPLLIPPHSVPTWATAQLAHMSATVAGGGGVAPCDGGDKSSPRHTPPQAAAQHHQHHQHLQQQQHHHPDPDAPLNLSKPKMSPGGGGGVPHQLPHHQHQQGLPLGLHGLEQPVAATTPKLLPPNLMVPHAFLPYTGLPPHLGPLPSPAGKLGITTSQGMPQTKEGLMSPDKHPHFPLHMYGLPTPHLPSPKSHREEQPLGSSKDESDFMAACQSSYRVCCYNSNVFVEPVDRRGSYIATSGYWTTKCDHITG</sequence>
<evidence type="ECO:0000313" key="2">
    <source>
        <dbReference type="EMBL" id="KAJ8878882.1"/>
    </source>
</evidence>
<protein>
    <submittedName>
        <fullName evidence="2">Uncharacterized protein</fullName>
    </submittedName>
</protein>
<name>A0ABQ9H3L0_9NEOP</name>
<feature type="region of interest" description="Disordered" evidence="1">
    <location>
        <begin position="501"/>
        <end position="523"/>
    </location>
</feature>
<comment type="caution">
    <text evidence="2">The sequence shown here is derived from an EMBL/GenBank/DDBJ whole genome shotgun (WGS) entry which is preliminary data.</text>
</comment>